<dbReference type="PROSITE" id="PS00502">
    <property type="entry name" value="POLYGALACTURONASE"/>
    <property type="match status" value="1"/>
</dbReference>
<dbReference type="InterPro" id="IPR000743">
    <property type="entry name" value="Glyco_hydro_28"/>
</dbReference>
<dbReference type="GO" id="GO:0004650">
    <property type="term" value="F:polygalacturonase activity"/>
    <property type="evidence" value="ECO:0007669"/>
    <property type="project" value="InterPro"/>
</dbReference>
<evidence type="ECO:0000256" key="4">
    <source>
        <dbReference type="ARBA" id="ARBA00022525"/>
    </source>
</evidence>
<dbReference type="InterPro" id="IPR006626">
    <property type="entry name" value="PbH1"/>
</dbReference>
<evidence type="ECO:0000256" key="6">
    <source>
        <dbReference type="ARBA" id="ARBA00023295"/>
    </source>
</evidence>
<dbReference type="Proteomes" id="UP001151287">
    <property type="component" value="Unassembled WGS sequence"/>
</dbReference>
<dbReference type="FunFam" id="2.160.20.10:FF:000012">
    <property type="entry name" value="Polygalacturonase At1g48100 family"/>
    <property type="match status" value="1"/>
</dbReference>
<comment type="caution">
    <text evidence="12">The sequence shown here is derived from an EMBL/GenBank/DDBJ whole genome shotgun (WGS) entry which is preliminary data.</text>
</comment>
<evidence type="ECO:0000313" key="13">
    <source>
        <dbReference type="Proteomes" id="UP001151287"/>
    </source>
</evidence>
<dbReference type="InterPro" id="IPR012334">
    <property type="entry name" value="Pectin_lyas_fold"/>
</dbReference>
<feature type="active site" evidence="8">
    <location>
        <position position="316"/>
    </location>
</feature>
<organism evidence="12 13">
    <name type="scientific">Rhynchospora breviuscula</name>
    <dbReference type="NCBI Taxonomy" id="2022672"/>
    <lineage>
        <taxon>Eukaryota</taxon>
        <taxon>Viridiplantae</taxon>
        <taxon>Streptophyta</taxon>
        <taxon>Embryophyta</taxon>
        <taxon>Tracheophyta</taxon>
        <taxon>Spermatophyta</taxon>
        <taxon>Magnoliopsida</taxon>
        <taxon>Liliopsida</taxon>
        <taxon>Poales</taxon>
        <taxon>Cyperaceae</taxon>
        <taxon>Cyperoideae</taxon>
        <taxon>Rhynchosporeae</taxon>
        <taxon>Rhynchospora</taxon>
    </lineage>
</organism>
<keyword evidence="13" id="KW-1185">Reference proteome</keyword>
<keyword evidence="11" id="KW-0732">Signal</keyword>
<keyword evidence="4" id="KW-0964">Secreted</keyword>
<dbReference type="EMBL" id="JAMQYH010000003">
    <property type="protein sequence ID" value="KAJ1692044.1"/>
    <property type="molecule type" value="Genomic_DNA"/>
</dbReference>
<proteinExistence type="inferred from homology"/>
<dbReference type="SMART" id="SM00710">
    <property type="entry name" value="PbH1"/>
    <property type="match status" value="5"/>
</dbReference>
<feature type="compositionally biased region" description="Low complexity" evidence="10">
    <location>
        <begin position="52"/>
        <end position="73"/>
    </location>
</feature>
<dbReference type="Gene3D" id="2.160.20.10">
    <property type="entry name" value="Single-stranded right-handed beta-helix, Pectin lyase-like"/>
    <property type="match status" value="1"/>
</dbReference>
<evidence type="ECO:0000256" key="10">
    <source>
        <dbReference type="SAM" id="MobiDB-lite"/>
    </source>
</evidence>
<gene>
    <name evidence="12" type="ORF">LUZ63_008742</name>
</gene>
<evidence type="ECO:0008006" key="14">
    <source>
        <dbReference type="Google" id="ProtNLM"/>
    </source>
</evidence>
<dbReference type="GO" id="GO:0071555">
    <property type="term" value="P:cell wall organization"/>
    <property type="evidence" value="ECO:0007669"/>
    <property type="project" value="UniProtKB-KW"/>
</dbReference>
<comment type="subcellular location">
    <subcellularLocation>
        <location evidence="1">Secreted</location>
        <location evidence="1">Cell wall</location>
    </subcellularLocation>
</comment>
<feature type="region of interest" description="Disordered" evidence="10">
    <location>
        <begin position="27"/>
        <end position="79"/>
    </location>
</feature>
<dbReference type="SUPFAM" id="SSF51126">
    <property type="entry name" value="Pectin lyase-like"/>
    <property type="match status" value="1"/>
</dbReference>
<feature type="chain" id="PRO_5040138363" description="Polygalacturonase" evidence="11">
    <location>
        <begin position="27"/>
        <end position="486"/>
    </location>
</feature>
<dbReference type="InterPro" id="IPR011050">
    <property type="entry name" value="Pectin_lyase_fold/virulence"/>
</dbReference>
<dbReference type="PANTHER" id="PTHR31375">
    <property type="match status" value="1"/>
</dbReference>
<dbReference type="Pfam" id="PF00295">
    <property type="entry name" value="Glyco_hydro_28"/>
    <property type="match status" value="1"/>
</dbReference>
<protein>
    <recommendedName>
        <fullName evidence="14">Polygalacturonase</fullName>
    </recommendedName>
</protein>
<evidence type="ECO:0000256" key="3">
    <source>
        <dbReference type="ARBA" id="ARBA00022512"/>
    </source>
</evidence>
<evidence type="ECO:0000256" key="2">
    <source>
        <dbReference type="ARBA" id="ARBA00008834"/>
    </source>
</evidence>
<keyword evidence="5 9" id="KW-0378">Hydrolase</keyword>
<dbReference type="GO" id="GO:0005975">
    <property type="term" value="P:carbohydrate metabolic process"/>
    <property type="evidence" value="ECO:0007669"/>
    <property type="project" value="InterPro"/>
</dbReference>
<evidence type="ECO:0000256" key="1">
    <source>
        <dbReference type="ARBA" id="ARBA00004191"/>
    </source>
</evidence>
<feature type="signal peptide" evidence="11">
    <location>
        <begin position="1"/>
        <end position="26"/>
    </location>
</feature>
<keyword evidence="7" id="KW-0961">Cell wall biogenesis/degradation</keyword>
<evidence type="ECO:0000256" key="5">
    <source>
        <dbReference type="ARBA" id="ARBA00022801"/>
    </source>
</evidence>
<dbReference type="OrthoDB" id="187139at2759"/>
<comment type="similarity">
    <text evidence="2 9">Belongs to the glycosyl hydrolase 28 family.</text>
</comment>
<keyword evidence="3" id="KW-0134">Cell wall</keyword>
<reference evidence="12" key="1">
    <citation type="journal article" date="2022" name="Cell">
        <title>Repeat-based holocentromeres influence genome architecture and karyotype evolution.</title>
        <authorList>
            <person name="Hofstatter P.G."/>
            <person name="Thangavel G."/>
            <person name="Lux T."/>
            <person name="Neumann P."/>
            <person name="Vondrak T."/>
            <person name="Novak P."/>
            <person name="Zhang M."/>
            <person name="Costa L."/>
            <person name="Castellani M."/>
            <person name="Scott A."/>
            <person name="Toegelov H."/>
            <person name="Fuchs J."/>
            <person name="Mata-Sucre Y."/>
            <person name="Dias Y."/>
            <person name="Vanzela A.L.L."/>
            <person name="Huettel B."/>
            <person name="Almeida C.C.S."/>
            <person name="Simkova H."/>
            <person name="Souza G."/>
            <person name="Pedrosa-Harand A."/>
            <person name="Macas J."/>
            <person name="Mayer K.F.X."/>
            <person name="Houben A."/>
            <person name="Marques A."/>
        </authorList>
    </citation>
    <scope>NUCLEOTIDE SEQUENCE</scope>
    <source>
        <strain evidence="12">RhyBre1mFocal</strain>
    </source>
</reference>
<dbReference type="AlphaFoldDB" id="A0A9Q0CEI4"/>
<accession>A0A9Q0CEI4</accession>
<keyword evidence="6 9" id="KW-0326">Glycosidase</keyword>
<evidence type="ECO:0000256" key="9">
    <source>
        <dbReference type="RuleBase" id="RU361169"/>
    </source>
</evidence>
<evidence type="ECO:0000256" key="11">
    <source>
        <dbReference type="SAM" id="SignalP"/>
    </source>
</evidence>
<evidence type="ECO:0000313" key="12">
    <source>
        <dbReference type="EMBL" id="KAJ1692044.1"/>
    </source>
</evidence>
<sequence length="486" mass="52288">MTLTRLTALVVIVSLLFLCGTIDTEARHPHRHHRSPKNTISAPPTGAPLYSPPTAASNASSNSTNSMPPSSSPGAPIPTPAPTSANSYLLFDVLAYGAVGNGVSDDTEAFKTAWDSACQEMNPSMISVPKGYSFLIKSTIFVGPCQNIMIFQVDGTIVAPSEPDLWPVNSRRNWLIFYKADGLTIRGGGLIDGRGEKWWELPCKPHKAKNGSASHGPCDSPVALRFFSSSNVTVDGLKVQDSPQFHFRFDQCRYVTVSSLQIRSPALSPNTDGIHVEGSENVLIHNSVISNGDDCVSIGAGSLNIHIENVTCGPGHGISIGSLGKQNSRACVANVTVRNAVIRHSDNGVRIKTWQGGSGSVSAVTFDNIHMDTVRNPIIIDQYYCLSKSCQNQTSNLFVSGVSYRNIKGTYDVRSPPVHFGCSDSVPCTNITVSEVELLPATGQIISDPFCWNVYGMAQTMTIPPLLCLQEGLPRSIMDIDSNKCY</sequence>
<evidence type="ECO:0000256" key="8">
    <source>
        <dbReference type="PROSITE-ProRule" id="PRU10052"/>
    </source>
</evidence>
<evidence type="ECO:0000256" key="7">
    <source>
        <dbReference type="ARBA" id="ARBA00023316"/>
    </source>
</evidence>
<name>A0A9Q0CEI4_9POAL</name>